<accession>A0A174CZ79</accession>
<feature type="domain" description="LD-carboxypeptidase N-terminal" evidence="3">
    <location>
        <begin position="13"/>
        <end position="138"/>
    </location>
</feature>
<evidence type="ECO:0000256" key="1">
    <source>
        <dbReference type="ARBA" id="ARBA00010233"/>
    </source>
</evidence>
<dbReference type="InterPro" id="IPR027461">
    <property type="entry name" value="Carboxypeptidase_A_C_sf"/>
</dbReference>
<dbReference type="InterPro" id="IPR029062">
    <property type="entry name" value="Class_I_gatase-like"/>
</dbReference>
<dbReference type="PANTHER" id="PTHR30237:SF4">
    <property type="entry name" value="LD-CARBOXYPEPTIDASE C-TERMINAL DOMAIN-CONTAINING PROTEIN"/>
    <property type="match status" value="1"/>
</dbReference>
<keyword evidence="5" id="KW-0645">Protease</keyword>
<sequence>MQYARKLRKGDKIAIVSLSSGMLGEEFCSHDIEIGVKRLKEYGLEPVFMPNALKGIEYLKEHPKARAKDLKDAFFDDSIAGIICAIGGDDTYRTLQYLMEDEDFIKAVQKNPKLFTGFSDTTINHLMFYKLGLSTYYGPNFICDLAEISNEMLPYSRKAFESYMEGNEYQEITSSEIWYEARTDFSREAVGTERIAHEEEHGFELLQGKEYFEGRLLGGCLESFYDILTTTRYEDEKAVCEKYGLFPEIEEWREKVLFIETCEEKPVPEQFEKEIVLLKERGIFDVVSGVLVGKPQDEAYYDEYKTILVKVVNKPDLPIVYNVNFGHAAPRCVLQYGAMVGVDMKKKKLLINGQSEFIAE</sequence>
<dbReference type="SUPFAM" id="SSF52317">
    <property type="entry name" value="Class I glutamine amidotransferase-like"/>
    <property type="match status" value="1"/>
</dbReference>
<keyword evidence="2" id="KW-0378">Hydrolase</keyword>
<proteinExistence type="inferred from homology"/>
<dbReference type="EMBL" id="CYYR01000017">
    <property type="protein sequence ID" value="CUO17095.1"/>
    <property type="molecule type" value="Genomic_DNA"/>
</dbReference>
<keyword evidence="5" id="KW-0121">Carboxypeptidase</keyword>
<reference evidence="5 6" key="1">
    <citation type="submission" date="2015-09" db="EMBL/GenBank/DDBJ databases">
        <authorList>
            <consortium name="Pathogen Informatics"/>
        </authorList>
    </citation>
    <scope>NUCLEOTIDE SEQUENCE [LARGE SCALE GENOMIC DNA]</scope>
    <source>
        <strain evidence="5 6">2789STDY5608835</strain>
    </source>
</reference>
<dbReference type="Pfam" id="PF17676">
    <property type="entry name" value="Peptidase_S66C"/>
    <property type="match status" value="1"/>
</dbReference>
<dbReference type="InterPro" id="IPR027478">
    <property type="entry name" value="LdcA_N"/>
</dbReference>
<feature type="domain" description="LD-carboxypeptidase C-terminal" evidence="4">
    <location>
        <begin position="213"/>
        <end position="340"/>
    </location>
</feature>
<evidence type="ECO:0000259" key="4">
    <source>
        <dbReference type="Pfam" id="PF17676"/>
    </source>
</evidence>
<name>A0A174CZ79_9FIRM</name>
<evidence type="ECO:0000313" key="5">
    <source>
        <dbReference type="EMBL" id="CUO17095.1"/>
    </source>
</evidence>
<dbReference type="PANTHER" id="PTHR30237">
    <property type="entry name" value="MURAMOYLTETRAPEPTIDE CARBOXYPEPTIDASE"/>
    <property type="match status" value="1"/>
</dbReference>
<dbReference type="PIRSF" id="PIRSF028757">
    <property type="entry name" value="LD-carboxypeptidase"/>
    <property type="match status" value="1"/>
</dbReference>
<dbReference type="InterPro" id="IPR040921">
    <property type="entry name" value="Peptidase_S66C"/>
</dbReference>
<dbReference type="Gene3D" id="3.40.50.10740">
    <property type="entry name" value="Class I glutamine amidotransferase-like"/>
    <property type="match status" value="1"/>
</dbReference>
<gene>
    <name evidence="5" type="ORF">ERS852392_02371</name>
</gene>
<dbReference type="SUPFAM" id="SSF141986">
    <property type="entry name" value="LD-carboxypeptidase A C-terminal domain-like"/>
    <property type="match status" value="1"/>
</dbReference>
<dbReference type="Pfam" id="PF02016">
    <property type="entry name" value="Peptidase_S66"/>
    <property type="match status" value="1"/>
</dbReference>
<protein>
    <submittedName>
        <fullName evidence="5">L,D-carboxypeptidase A</fullName>
    </submittedName>
</protein>
<dbReference type="AlphaFoldDB" id="A0A174CZ79"/>
<dbReference type="CDD" id="cd07062">
    <property type="entry name" value="Peptidase_S66_mccF_like"/>
    <property type="match status" value="1"/>
</dbReference>
<dbReference type="Gene3D" id="3.50.30.60">
    <property type="entry name" value="LD-carboxypeptidase A C-terminal domain-like"/>
    <property type="match status" value="1"/>
</dbReference>
<evidence type="ECO:0000313" key="6">
    <source>
        <dbReference type="Proteomes" id="UP000095395"/>
    </source>
</evidence>
<dbReference type="InterPro" id="IPR003507">
    <property type="entry name" value="S66_fam"/>
</dbReference>
<dbReference type="RefSeq" id="WP_055302376.1">
    <property type="nucleotide sequence ID" value="NZ_CYYR01000017.1"/>
</dbReference>
<comment type="similarity">
    <text evidence="1">Belongs to the peptidase S66 family.</text>
</comment>
<dbReference type="InterPro" id="IPR040449">
    <property type="entry name" value="Peptidase_S66_N"/>
</dbReference>
<organism evidence="5 6">
    <name type="scientific">Roseburia inulinivorans</name>
    <dbReference type="NCBI Taxonomy" id="360807"/>
    <lineage>
        <taxon>Bacteria</taxon>
        <taxon>Bacillati</taxon>
        <taxon>Bacillota</taxon>
        <taxon>Clostridia</taxon>
        <taxon>Lachnospirales</taxon>
        <taxon>Lachnospiraceae</taxon>
        <taxon>Roseburia</taxon>
    </lineage>
</organism>
<dbReference type="Proteomes" id="UP000095395">
    <property type="component" value="Unassembled WGS sequence"/>
</dbReference>
<dbReference type="GO" id="GO:0004180">
    <property type="term" value="F:carboxypeptidase activity"/>
    <property type="evidence" value="ECO:0007669"/>
    <property type="project" value="UniProtKB-KW"/>
</dbReference>
<evidence type="ECO:0000256" key="2">
    <source>
        <dbReference type="ARBA" id="ARBA00022801"/>
    </source>
</evidence>
<evidence type="ECO:0000259" key="3">
    <source>
        <dbReference type="Pfam" id="PF02016"/>
    </source>
</evidence>